<sequence length="270" mass="29094">MTTLPTSRGFLTSLLNTLIKPAPPPTQPIVDTPYDAPTNPPKTLPSSHRALLTTLHVLFPPPMLLQALDLLDRSLVTRLISARPISGELAAEPVIPQLEQEVWPPQAHIHLPSSSSNPRPDSGEGGEKKDVMYLVRSSQPTRGRYATSSGGTVYTVHLEAWNCSCAAFAFAAFPASGSGNVRWNLDGDGDEDYYEMGDGVTVSENEKETEKDWEFGGLSLDGTKEGGEGVPVCKHLLACLLGERWGDVLGSHVKQKEASREEMAGYGAEG</sequence>
<dbReference type="GeneID" id="28832926"/>
<dbReference type="EMBL" id="KQ947435">
    <property type="protein sequence ID" value="KUJ08465.1"/>
    <property type="molecule type" value="Genomic_DNA"/>
</dbReference>
<evidence type="ECO:0008006" key="4">
    <source>
        <dbReference type="Google" id="ProtNLM"/>
    </source>
</evidence>
<feature type="region of interest" description="Disordered" evidence="1">
    <location>
        <begin position="108"/>
        <end position="127"/>
    </location>
</feature>
<keyword evidence="3" id="KW-1185">Reference proteome</keyword>
<dbReference type="AlphaFoldDB" id="A0A132B7U1"/>
<proteinExistence type="predicted"/>
<gene>
    <name evidence="2" type="ORF">LY89DRAFT_788845</name>
</gene>
<accession>A0A132B7U1</accession>
<evidence type="ECO:0000313" key="2">
    <source>
        <dbReference type="EMBL" id="KUJ08465.1"/>
    </source>
</evidence>
<evidence type="ECO:0000313" key="3">
    <source>
        <dbReference type="Proteomes" id="UP000070700"/>
    </source>
</evidence>
<dbReference type="STRING" id="149040.A0A132B7U1"/>
<dbReference type="OrthoDB" id="74545at2759"/>
<evidence type="ECO:0000256" key="1">
    <source>
        <dbReference type="SAM" id="MobiDB-lite"/>
    </source>
</evidence>
<reference evidence="2 3" key="1">
    <citation type="submission" date="2015-10" db="EMBL/GenBank/DDBJ databases">
        <title>Full genome of DAOMC 229536 Phialocephala scopiformis, a fungal endophyte of spruce producing the potent anti-insectan compound rugulosin.</title>
        <authorList>
            <consortium name="DOE Joint Genome Institute"/>
            <person name="Walker A.K."/>
            <person name="Frasz S.L."/>
            <person name="Seifert K.A."/>
            <person name="Miller J.D."/>
            <person name="Mondo S.J."/>
            <person name="Labutti K."/>
            <person name="Lipzen A."/>
            <person name="Dockter R."/>
            <person name="Kennedy M."/>
            <person name="Grigoriev I.V."/>
            <person name="Spatafora J.W."/>
        </authorList>
    </citation>
    <scope>NUCLEOTIDE SEQUENCE [LARGE SCALE GENOMIC DNA]</scope>
    <source>
        <strain evidence="2 3">CBS 120377</strain>
    </source>
</reference>
<dbReference type="Proteomes" id="UP000070700">
    <property type="component" value="Unassembled WGS sequence"/>
</dbReference>
<organism evidence="2 3">
    <name type="scientific">Mollisia scopiformis</name>
    <name type="common">Conifer needle endophyte fungus</name>
    <name type="synonym">Phialocephala scopiformis</name>
    <dbReference type="NCBI Taxonomy" id="149040"/>
    <lineage>
        <taxon>Eukaryota</taxon>
        <taxon>Fungi</taxon>
        <taxon>Dikarya</taxon>
        <taxon>Ascomycota</taxon>
        <taxon>Pezizomycotina</taxon>
        <taxon>Leotiomycetes</taxon>
        <taxon>Helotiales</taxon>
        <taxon>Mollisiaceae</taxon>
        <taxon>Mollisia</taxon>
    </lineage>
</organism>
<dbReference type="KEGG" id="psco:LY89DRAFT_788845"/>
<protein>
    <recommendedName>
        <fullName evidence="4">SWIM-type domain-containing protein</fullName>
    </recommendedName>
</protein>
<name>A0A132B7U1_MOLSC</name>
<dbReference type="RefSeq" id="XP_018062820.1">
    <property type="nucleotide sequence ID" value="XM_018223200.1"/>
</dbReference>
<dbReference type="InParanoid" id="A0A132B7U1"/>